<name>A0A0F8U000_9EURO</name>
<keyword evidence="5" id="KW-0963">Cytoplasm</keyword>
<proteinExistence type="inferred from homology"/>
<dbReference type="GO" id="GO:0043328">
    <property type="term" value="P:protein transport to vacuole involved in ubiquitin-dependent protein catabolic process via the multivesicular body sorting pathway"/>
    <property type="evidence" value="ECO:0007669"/>
    <property type="project" value="TreeGrafter"/>
</dbReference>
<comment type="caution">
    <text evidence="10">The sequence shown here is derived from an EMBL/GenBank/DDBJ whole genome shotgun (WGS) entry which is preliminary data.</text>
</comment>
<evidence type="ECO:0000256" key="5">
    <source>
        <dbReference type="ARBA" id="ARBA00022490"/>
    </source>
</evidence>
<dbReference type="InterPro" id="IPR016689">
    <property type="entry name" value="ESCRT-2_cplx_Snf8"/>
</dbReference>
<comment type="subcellular location">
    <subcellularLocation>
        <location evidence="2">Cytoplasm</location>
    </subcellularLocation>
    <subcellularLocation>
        <location evidence="1">Endosome membrane</location>
        <topology evidence="1">Peripheral membrane protein</topology>
    </subcellularLocation>
</comment>
<evidence type="ECO:0000256" key="4">
    <source>
        <dbReference type="ARBA" id="ARBA00022448"/>
    </source>
</evidence>
<dbReference type="InterPro" id="IPR036388">
    <property type="entry name" value="WH-like_DNA-bd_sf"/>
</dbReference>
<comment type="similarity">
    <text evidence="3 9">Belongs to the SNF8 family.</text>
</comment>
<dbReference type="Gene3D" id="6.10.140.180">
    <property type="match status" value="1"/>
</dbReference>
<keyword evidence="11" id="KW-1185">Reference proteome</keyword>
<dbReference type="OrthoDB" id="283883at2759"/>
<dbReference type="SUPFAM" id="SSF46785">
    <property type="entry name" value="Winged helix' DNA-binding domain"/>
    <property type="match status" value="2"/>
</dbReference>
<comment type="function">
    <text evidence="9">Component of the endosomal sorting complex required for transport II (ESCRT-II), which is required for multivesicular body (MVB) formation and sorting of endosomal cargo proteins into MVBs.</text>
</comment>
<gene>
    <name evidence="10" type="ORF">ARAM_005460</name>
</gene>
<dbReference type="PIRSF" id="PIRSF017215">
    <property type="entry name" value="ESCRT2_Vps22"/>
    <property type="match status" value="1"/>
</dbReference>
<sequence length="264" mass="28732">MASRRGVGLGAFANRTQASQSYANHGANLRSTHLSSLQTQLSVFQSLLHTFALEHSSTIKSNPTFRAEFARMCNAIGVDPLAASNVKGKTARKGLGEAASFWTQIMGGDMNDFYFEVAVRVVELCRETRSENGGLIGVEECRKRVSKGKAIGSGLAVTDDDVLRAVKSLEPLGSGFSVILVGSKQYIRSIPKELNTDQATVLDAIQILGYVSVSMLQLNLNWEKARAQTVLDDLLADGLVWVDLQCPEKEYWSPQCLLGDDDES</sequence>
<evidence type="ECO:0000256" key="8">
    <source>
        <dbReference type="ARBA" id="ARBA00023136"/>
    </source>
</evidence>
<evidence type="ECO:0000256" key="3">
    <source>
        <dbReference type="ARBA" id="ARBA00009834"/>
    </source>
</evidence>
<dbReference type="InterPro" id="IPR040608">
    <property type="entry name" value="Snf8/Vps36"/>
</dbReference>
<keyword evidence="4 9" id="KW-0813">Transport</keyword>
<dbReference type="AlphaFoldDB" id="A0A0F8U000"/>
<dbReference type="PANTHER" id="PTHR12806">
    <property type="entry name" value="EAP30 SUBUNIT OF ELL COMPLEX"/>
    <property type="match status" value="1"/>
</dbReference>
<dbReference type="PANTHER" id="PTHR12806:SF0">
    <property type="entry name" value="VACUOLAR-SORTING PROTEIN SNF8"/>
    <property type="match status" value="1"/>
</dbReference>
<dbReference type="STRING" id="308745.A0A0F8U000"/>
<dbReference type="FunFam" id="1.10.10.10:FF:000397">
    <property type="entry name" value="Vacuolar-sorting protein SNF8"/>
    <property type="match status" value="1"/>
</dbReference>
<dbReference type="FunFam" id="1.10.10.10:FF:000085">
    <property type="entry name" value="Vacuolar-sorting protein SNF8"/>
    <property type="match status" value="1"/>
</dbReference>
<protein>
    <recommendedName>
        <fullName evidence="9">Vacuolar-sorting protein SNF8</fullName>
    </recommendedName>
</protein>
<keyword evidence="7 9" id="KW-0653">Protein transport</keyword>
<dbReference type="EMBL" id="JZBS01003944">
    <property type="protein sequence ID" value="KKK12888.1"/>
    <property type="molecule type" value="Genomic_DNA"/>
</dbReference>
<comment type="subunit">
    <text evidence="9">Component of the endosomal sorting complex required for transport II (ESCRT-II).</text>
</comment>
<dbReference type="GO" id="GO:0000814">
    <property type="term" value="C:ESCRT II complex"/>
    <property type="evidence" value="ECO:0007669"/>
    <property type="project" value="UniProtKB-UniRule"/>
</dbReference>
<dbReference type="Pfam" id="PF04157">
    <property type="entry name" value="EAP30"/>
    <property type="match status" value="1"/>
</dbReference>
<evidence type="ECO:0000313" key="10">
    <source>
        <dbReference type="EMBL" id="KKK12888.1"/>
    </source>
</evidence>
<evidence type="ECO:0000256" key="2">
    <source>
        <dbReference type="ARBA" id="ARBA00004496"/>
    </source>
</evidence>
<evidence type="ECO:0000256" key="1">
    <source>
        <dbReference type="ARBA" id="ARBA00004481"/>
    </source>
</evidence>
<evidence type="ECO:0000256" key="7">
    <source>
        <dbReference type="ARBA" id="ARBA00022927"/>
    </source>
</evidence>
<dbReference type="Gene3D" id="1.10.10.10">
    <property type="entry name" value="Winged helix-like DNA-binding domain superfamily/Winged helix DNA-binding domain"/>
    <property type="match status" value="2"/>
</dbReference>
<accession>A0A0F8U000</accession>
<keyword evidence="6" id="KW-0967">Endosome</keyword>
<reference evidence="10 11" key="1">
    <citation type="submission" date="2015-02" db="EMBL/GenBank/DDBJ databases">
        <title>Draft Genome Sequences of Two Closely-Related Aflatoxigenic Aspergillus Species Obtained from the Cote d'Ivoire.</title>
        <authorList>
            <person name="Moore G.G."/>
            <person name="Beltz S.B."/>
            <person name="Mack B.M."/>
        </authorList>
    </citation>
    <scope>NUCLEOTIDE SEQUENCE [LARGE SCALE GENOMIC DNA]</scope>
    <source>
        <strain evidence="10 11">SRRC1468</strain>
    </source>
</reference>
<evidence type="ECO:0000256" key="9">
    <source>
        <dbReference type="PIRNR" id="PIRNR017215"/>
    </source>
</evidence>
<organism evidence="10 11">
    <name type="scientific">Aspergillus rambellii</name>
    <dbReference type="NCBI Taxonomy" id="308745"/>
    <lineage>
        <taxon>Eukaryota</taxon>
        <taxon>Fungi</taxon>
        <taxon>Dikarya</taxon>
        <taxon>Ascomycota</taxon>
        <taxon>Pezizomycotina</taxon>
        <taxon>Eurotiomycetes</taxon>
        <taxon>Eurotiomycetidae</taxon>
        <taxon>Eurotiales</taxon>
        <taxon>Aspergillaceae</taxon>
        <taxon>Aspergillus</taxon>
        <taxon>Aspergillus subgen. Nidulantes</taxon>
    </lineage>
</organism>
<dbReference type="Proteomes" id="UP000034291">
    <property type="component" value="Unassembled WGS sequence"/>
</dbReference>
<dbReference type="InterPro" id="IPR036390">
    <property type="entry name" value="WH_DNA-bd_sf"/>
</dbReference>
<keyword evidence="8" id="KW-0472">Membrane</keyword>
<evidence type="ECO:0000256" key="6">
    <source>
        <dbReference type="ARBA" id="ARBA00022753"/>
    </source>
</evidence>
<evidence type="ECO:0000313" key="11">
    <source>
        <dbReference type="Proteomes" id="UP000034291"/>
    </source>
</evidence>